<protein>
    <submittedName>
        <fullName evidence="1">Uncharacterized protein</fullName>
    </submittedName>
</protein>
<dbReference type="EMBL" id="JAXCGZ010009467">
    <property type="protein sequence ID" value="KAK7077134.1"/>
    <property type="molecule type" value="Genomic_DNA"/>
</dbReference>
<comment type="caution">
    <text evidence="1">The sequence shown here is derived from an EMBL/GenBank/DDBJ whole genome shotgun (WGS) entry which is preliminary data.</text>
</comment>
<proteinExistence type="predicted"/>
<gene>
    <name evidence="1" type="ORF">SK128_007449</name>
</gene>
<dbReference type="Proteomes" id="UP001381693">
    <property type="component" value="Unassembled WGS sequence"/>
</dbReference>
<keyword evidence="2" id="KW-1185">Reference proteome</keyword>
<evidence type="ECO:0000313" key="1">
    <source>
        <dbReference type="EMBL" id="KAK7077134.1"/>
    </source>
</evidence>
<name>A0AAN8XF85_HALRR</name>
<accession>A0AAN8XF85</accession>
<organism evidence="1 2">
    <name type="scientific">Halocaridina rubra</name>
    <name type="common">Hawaiian red shrimp</name>
    <dbReference type="NCBI Taxonomy" id="373956"/>
    <lineage>
        <taxon>Eukaryota</taxon>
        <taxon>Metazoa</taxon>
        <taxon>Ecdysozoa</taxon>
        <taxon>Arthropoda</taxon>
        <taxon>Crustacea</taxon>
        <taxon>Multicrustacea</taxon>
        <taxon>Malacostraca</taxon>
        <taxon>Eumalacostraca</taxon>
        <taxon>Eucarida</taxon>
        <taxon>Decapoda</taxon>
        <taxon>Pleocyemata</taxon>
        <taxon>Caridea</taxon>
        <taxon>Atyoidea</taxon>
        <taxon>Atyidae</taxon>
        <taxon>Halocaridina</taxon>
    </lineage>
</organism>
<evidence type="ECO:0000313" key="2">
    <source>
        <dbReference type="Proteomes" id="UP001381693"/>
    </source>
</evidence>
<reference evidence="1 2" key="1">
    <citation type="submission" date="2023-11" db="EMBL/GenBank/DDBJ databases">
        <title>Halocaridina rubra genome assembly.</title>
        <authorList>
            <person name="Smith C."/>
        </authorList>
    </citation>
    <scope>NUCLEOTIDE SEQUENCE [LARGE SCALE GENOMIC DNA]</scope>
    <source>
        <strain evidence="1">EP-1</strain>
        <tissue evidence="1">Whole</tissue>
    </source>
</reference>
<sequence>MMFNCNFRGTVEKIKPREKREKMTMLIKAGKDIIDSHPDVLLEIPYAHWLIKADDGIWSDEERGTTKCPTLQECLGYQACLFNYGIEFCHMDPVPGQRKVSVLSVGAQKTCYCVS</sequence>
<dbReference type="AlphaFoldDB" id="A0AAN8XF85"/>